<accession>A0A5S9WLU0</accession>
<evidence type="ECO:0000313" key="7">
    <source>
        <dbReference type="Proteomes" id="UP000434276"/>
    </source>
</evidence>
<dbReference type="EMBL" id="CACRSJ010000104">
    <property type="protein sequence ID" value="VYS49102.1"/>
    <property type="molecule type" value="Genomic_DNA"/>
</dbReference>
<dbReference type="SUPFAM" id="SSF81383">
    <property type="entry name" value="F-box domain"/>
    <property type="match status" value="1"/>
</dbReference>
<name>A0A178W4E9_ARATH</name>
<dbReference type="Proteomes" id="UP000434276">
    <property type="component" value="Unassembled WGS sequence"/>
</dbReference>
<evidence type="ECO:0000313" key="4">
    <source>
        <dbReference type="EMBL" id="VYS49102.1"/>
    </source>
</evidence>
<dbReference type="CDD" id="cd22157">
    <property type="entry name" value="F-box_AtFBW1-like"/>
    <property type="match status" value="1"/>
</dbReference>
<dbReference type="SMR" id="A0A178W4E9"/>
<reference evidence="3" key="2">
    <citation type="submission" date="2016-03" db="EMBL/GenBank/DDBJ databases">
        <title>Full-length assembly of Arabidopsis thaliana Ler reveals the complement of translocations and inversions.</title>
        <authorList>
            <person name="Zapata L."/>
            <person name="Schneeberger K."/>
            <person name="Ossowski S."/>
        </authorList>
    </citation>
    <scope>NUCLEOTIDE SEQUENCE [LARGE SCALE GENOMIC DNA]</scope>
    <source>
        <tissue evidence="3">Leaf</tissue>
    </source>
</reference>
<dbReference type="NCBIfam" id="TIGR01640">
    <property type="entry name" value="F_box_assoc_1"/>
    <property type="match status" value="1"/>
</dbReference>
<dbReference type="OMA" id="DIDWHEL"/>
<dbReference type="PANTHER" id="PTHR31672">
    <property type="entry name" value="BNACNNG10540D PROTEIN"/>
    <property type="match status" value="1"/>
</dbReference>
<dbReference type="SMART" id="SM00256">
    <property type="entry name" value="FBOX"/>
    <property type="match status" value="1"/>
</dbReference>
<dbReference type="AlphaFoldDB" id="A0A178W4E9"/>
<reference evidence="2 7" key="3">
    <citation type="submission" date="2019-12" db="EMBL/GenBank/DDBJ databases">
        <authorList>
            <person name="Jiao W.-B."/>
            <person name="Schneeberger K."/>
        </authorList>
    </citation>
    <scope>NUCLEOTIDE SEQUENCE [LARGE SCALE GENOMIC DNA]</scope>
    <source>
        <strain evidence="6">cv. An-1</strain>
        <strain evidence="7">cv. C24</strain>
    </source>
</reference>
<dbReference type="Pfam" id="PF00646">
    <property type="entry name" value="F-box"/>
    <property type="match status" value="1"/>
</dbReference>
<dbReference type="EMBL" id="CACSHJ010000087">
    <property type="protein sequence ID" value="CAA0294790.1"/>
    <property type="molecule type" value="Genomic_DNA"/>
</dbReference>
<dbReference type="InterPro" id="IPR001810">
    <property type="entry name" value="F-box_dom"/>
</dbReference>
<dbReference type="Gene3D" id="1.20.1280.50">
    <property type="match status" value="1"/>
</dbReference>
<evidence type="ECO:0000313" key="2">
    <source>
        <dbReference type="EMBL" id="CAA0294790.1"/>
    </source>
</evidence>
<reference evidence="5" key="1">
    <citation type="journal article" date="2016" name="Proc. Natl. Acad. Sci. U.S.A.">
        <title>Chromosome-level assembly of Arabidopsis thaliana Ler reveals the extent of translocation and inversion polymorphisms.</title>
        <authorList>
            <person name="Zapata L."/>
            <person name="Ding J."/>
            <person name="Willing E.M."/>
            <person name="Hartwig B."/>
            <person name="Bezdan D."/>
            <person name="Jiao W.B."/>
            <person name="Patel V."/>
            <person name="Velikkakam James G."/>
            <person name="Koornneef M."/>
            <person name="Ossowski S."/>
            <person name="Schneeberger K."/>
        </authorList>
    </citation>
    <scope>NUCLEOTIDE SEQUENCE [LARGE SCALE GENOMIC DNA]</scope>
    <source>
        <strain evidence="5">cv. Landsberg erecta</strain>
    </source>
</reference>
<dbReference type="InterPro" id="IPR006527">
    <property type="entry name" value="F-box-assoc_dom_typ1"/>
</dbReference>
<dbReference type="Proteomes" id="UP000426265">
    <property type="component" value="Unassembled WGS sequence"/>
</dbReference>
<organism evidence="3 5">
    <name type="scientific">Arabidopsis thaliana</name>
    <name type="common">Mouse-ear cress</name>
    <dbReference type="NCBI Taxonomy" id="3702"/>
    <lineage>
        <taxon>Eukaryota</taxon>
        <taxon>Viridiplantae</taxon>
        <taxon>Streptophyta</taxon>
        <taxon>Embryophyta</taxon>
        <taxon>Tracheophyta</taxon>
        <taxon>Spermatophyta</taxon>
        <taxon>Magnoliopsida</taxon>
        <taxon>eudicotyledons</taxon>
        <taxon>Gunneridae</taxon>
        <taxon>Pentapetalae</taxon>
        <taxon>rosids</taxon>
        <taxon>malvids</taxon>
        <taxon>Brassicales</taxon>
        <taxon>Brassicaceae</taxon>
        <taxon>Camelineae</taxon>
        <taxon>Arabidopsis</taxon>
    </lineage>
</organism>
<dbReference type="Pfam" id="PF07734">
    <property type="entry name" value="FBA_1"/>
    <property type="match status" value="2"/>
</dbReference>
<dbReference type="InterPro" id="IPR011043">
    <property type="entry name" value="Gal_Oxase/kelch_b-propeller"/>
</dbReference>
<evidence type="ECO:0000313" key="5">
    <source>
        <dbReference type="Proteomes" id="UP000078284"/>
    </source>
</evidence>
<dbReference type="PANTHER" id="PTHR31672:SF13">
    <property type="entry name" value="F-BOX PROTEIN CPR30-LIKE"/>
    <property type="match status" value="1"/>
</dbReference>
<dbReference type="PROSITE" id="PS50181">
    <property type="entry name" value="FBOX"/>
    <property type="match status" value="1"/>
</dbReference>
<dbReference type="EMBL" id="LUHQ01000001">
    <property type="protein sequence ID" value="OAP13347.1"/>
    <property type="molecule type" value="Genomic_DNA"/>
</dbReference>
<dbReference type="Proteomes" id="UP000078284">
    <property type="component" value="Chromosome 1"/>
</dbReference>
<sequence length="362" mass="41793">MATVTDLPDDLVREIFSRVPLTSLRAVRSTCKKWNAISKYDILGKKAAAKNQFLEFMVTDSRVCSLRLDLQGIRSEEDLIDLSIKQISIPNKVDQVEISQVYHCDGLLLCIAKDNSSVMVWNPYLGQTKLIQPRKKLHRYDKFALGYDNNRNHKILRFLYEGSPRNVIIDVYDFSSDSWRVLDIDIDWHELFSHNSVSLKGNTYFFGRKGPRLPMLFKPPSRRFEYLTLSCVRNEKLAVLYSHLNRFGTIEICISTKIDPSAVSWTTFLRIDMTLINGLPDNFFVHSYATSFFFDEEKKVAVLFGTNRYRGRETCQYYQRACIVGDSGYFKAVNIELVFNSQLQSCQLVSSSYVPSLVQLQD</sequence>
<protein>
    <recommendedName>
        <fullName evidence="1">F-box domain-containing protein</fullName>
    </recommendedName>
</protein>
<proteinExistence type="predicted"/>
<accession>A0A178W4E9</accession>
<dbReference type="DNASU" id="841897"/>
<dbReference type="InterPro" id="IPR050796">
    <property type="entry name" value="SCF_F-box_component"/>
</dbReference>
<dbReference type="InterPro" id="IPR036047">
    <property type="entry name" value="F-box-like_dom_sf"/>
</dbReference>
<dbReference type="OrthoDB" id="1054630at2759"/>
<evidence type="ECO:0000313" key="6">
    <source>
        <dbReference type="Proteomes" id="UP000426265"/>
    </source>
</evidence>
<dbReference type="RefSeq" id="NP_564661.1">
    <property type="nucleotide sequence ID" value="NM_104333.1"/>
</dbReference>
<dbReference type="InterPro" id="IPR017451">
    <property type="entry name" value="F-box-assoc_interact_dom"/>
</dbReference>
<feature type="domain" description="F-box" evidence="1">
    <location>
        <begin position="1"/>
        <end position="47"/>
    </location>
</feature>
<dbReference type="SUPFAM" id="SSF50965">
    <property type="entry name" value="Galactose oxidase, central domain"/>
    <property type="match status" value="1"/>
</dbReference>
<evidence type="ECO:0000313" key="3">
    <source>
        <dbReference type="EMBL" id="OAP13347.1"/>
    </source>
</evidence>
<dbReference type="KEGG" id="ath:AT1G54550"/>
<evidence type="ECO:0000259" key="1">
    <source>
        <dbReference type="PROSITE" id="PS50181"/>
    </source>
</evidence>
<dbReference type="ExpressionAtlas" id="A0A178W4E9">
    <property type="expression patterns" value="baseline and differential"/>
</dbReference>
<gene>
    <name evidence="3" type="ordered locus">AXX17_At1g49040</name>
    <name evidence="4" type="ORF">AN1_LOCUS4581</name>
    <name evidence="2" type="ORF">C24_LOCUS4469</name>
</gene>